<sequence>MVSVNVSIKGFNNTLYSVREEENAIFLTTECTFHVSLSEMQIYWYINDQHVESLHRFIKDNRPRTASSPKSGCNIWCKVGIAVGAAICSVASCCICCCVCKGWCVNKGKDKDRIASYRMSCITYVGAYFPDHCRKNKTNPGSNNATVLTDGQGTSELAVSIHE</sequence>
<dbReference type="EMBL" id="CP111016">
    <property type="protein sequence ID" value="WAR06199.1"/>
    <property type="molecule type" value="Genomic_DNA"/>
</dbReference>
<feature type="non-terminal residue" evidence="1">
    <location>
        <position position="163"/>
    </location>
</feature>
<keyword evidence="2" id="KW-1185">Reference proteome</keyword>
<reference evidence="1" key="1">
    <citation type="submission" date="2022-11" db="EMBL/GenBank/DDBJ databases">
        <title>Centuries of genome instability and evolution in soft-shell clam transmissible cancer (bioRxiv).</title>
        <authorList>
            <person name="Hart S.F.M."/>
            <person name="Yonemitsu M.A."/>
            <person name="Giersch R.M."/>
            <person name="Beal B.F."/>
            <person name="Arriagada G."/>
            <person name="Davis B.W."/>
            <person name="Ostrander E.A."/>
            <person name="Goff S.P."/>
            <person name="Metzger M.J."/>
        </authorList>
    </citation>
    <scope>NUCLEOTIDE SEQUENCE</scope>
    <source>
        <strain evidence="1">MELC-2E11</strain>
        <tissue evidence="1">Siphon/mantle</tissue>
    </source>
</reference>
<evidence type="ECO:0000313" key="1">
    <source>
        <dbReference type="EMBL" id="WAR06199.1"/>
    </source>
</evidence>
<dbReference type="Proteomes" id="UP001164746">
    <property type="component" value="Chromosome 5"/>
</dbReference>
<accession>A0ABY7ECS8</accession>
<name>A0ABY7ECS8_MYAAR</name>
<evidence type="ECO:0000313" key="2">
    <source>
        <dbReference type="Proteomes" id="UP001164746"/>
    </source>
</evidence>
<proteinExistence type="predicted"/>
<organism evidence="1 2">
    <name type="scientific">Mya arenaria</name>
    <name type="common">Soft-shell clam</name>
    <dbReference type="NCBI Taxonomy" id="6604"/>
    <lineage>
        <taxon>Eukaryota</taxon>
        <taxon>Metazoa</taxon>
        <taxon>Spiralia</taxon>
        <taxon>Lophotrochozoa</taxon>
        <taxon>Mollusca</taxon>
        <taxon>Bivalvia</taxon>
        <taxon>Autobranchia</taxon>
        <taxon>Heteroconchia</taxon>
        <taxon>Euheterodonta</taxon>
        <taxon>Imparidentia</taxon>
        <taxon>Neoheterodontei</taxon>
        <taxon>Myida</taxon>
        <taxon>Myoidea</taxon>
        <taxon>Myidae</taxon>
        <taxon>Mya</taxon>
    </lineage>
</organism>
<gene>
    <name evidence="1" type="ORF">MAR_021568</name>
</gene>
<protein>
    <submittedName>
        <fullName evidence="1">Uncharacterized protein</fullName>
    </submittedName>
</protein>